<evidence type="ECO:0000256" key="2">
    <source>
        <dbReference type="SAM" id="SignalP"/>
    </source>
</evidence>
<feature type="signal peptide" evidence="2">
    <location>
        <begin position="1"/>
        <end position="21"/>
    </location>
</feature>
<evidence type="ECO:0000256" key="1">
    <source>
        <dbReference type="SAM" id="MobiDB-lite"/>
    </source>
</evidence>
<dbReference type="EMBL" id="CAIX01000017">
    <property type="protein sequence ID" value="CCI41317.1"/>
    <property type="molecule type" value="Genomic_DNA"/>
</dbReference>
<name>A0A024G435_9STRA</name>
<dbReference type="Proteomes" id="UP000053237">
    <property type="component" value="Unassembled WGS sequence"/>
</dbReference>
<proteinExistence type="predicted"/>
<feature type="chain" id="PRO_5001529306" description="TPX2 C-terminal domain-containing protein" evidence="2">
    <location>
        <begin position="22"/>
        <end position="246"/>
    </location>
</feature>
<feature type="region of interest" description="Disordered" evidence="1">
    <location>
        <begin position="119"/>
        <end position="147"/>
    </location>
</feature>
<comment type="caution">
    <text evidence="3">The sequence shown here is derived from an EMBL/GenBank/DDBJ whole genome shotgun (WGS) entry which is preliminary data.</text>
</comment>
<sequence>MSQSRKFVRLFLMFLTRSFRSIRNVIVCTVASAIHRLHLDRAYQMALASVNEGIALQHESQSAGVIVSAFEGHCDSSTEEEQDVYACIEAESRIRFVSHTLPRKRLKTTDNQVNKAEIEAESVKEEPQQAPGEDSSGPVRSQGKLTTSALPTVRKAIEMLECKRHSPTSKGDDVKQESPVKEILNRKHAVKVKIYAIEAKMKEQHTFPPPPLQAERIREAYMTERATRTTKHLLPKSFDYVCQKRG</sequence>
<keyword evidence="2" id="KW-0732">Signal</keyword>
<dbReference type="AlphaFoldDB" id="A0A024G435"/>
<evidence type="ECO:0000313" key="3">
    <source>
        <dbReference type="EMBL" id="CCI41317.1"/>
    </source>
</evidence>
<gene>
    <name evidence="3" type="ORF">BN9_021010</name>
</gene>
<keyword evidence="4" id="KW-1185">Reference proteome</keyword>
<accession>A0A024G435</accession>
<evidence type="ECO:0000313" key="4">
    <source>
        <dbReference type="Proteomes" id="UP000053237"/>
    </source>
</evidence>
<dbReference type="InParanoid" id="A0A024G435"/>
<reference evidence="3 4" key="1">
    <citation type="submission" date="2012-05" db="EMBL/GenBank/DDBJ databases">
        <title>Recombination and specialization in a pathogen metapopulation.</title>
        <authorList>
            <person name="Gardiner A."/>
            <person name="Kemen E."/>
            <person name="Schultz-Larsen T."/>
            <person name="MacLean D."/>
            <person name="Van Oosterhout C."/>
            <person name="Jones J.D.G."/>
        </authorList>
    </citation>
    <scope>NUCLEOTIDE SEQUENCE [LARGE SCALE GENOMIC DNA]</scope>
    <source>
        <strain evidence="3 4">Ac Nc2</strain>
    </source>
</reference>
<protein>
    <recommendedName>
        <fullName evidence="5">TPX2 C-terminal domain-containing protein</fullName>
    </recommendedName>
</protein>
<organism evidence="3 4">
    <name type="scientific">Albugo candida</name>
    <dbReference type="NCBI Taxonomy" id="65357"/>
    <lineage>
        <taxon>Eukaryota</taxon>
        <taxon>Sar</taxon>
        <taxon>Stramenopiles</taxon>
        <taxon>Oomycota</taxon>
        <taxon>Peronosporomycetes</taxon>
        <taxon>Albuginales</taxon>
        <taxon>Albuginaceae</taxon>
        <taxon>Albugo</taxon>
    </lineage>
</organism>
<evidence type="ECO:0008006" key="5">
    <source>
        <dbReference type="Google" id="ProtNLM"/>
    </source>
</evidence>